<dbReference type="Gene3D" id="1.25.40.20">
    <property type="entry name" value="Ankyrin repeat-containing domain"/>
    <property type="match status" value="6"/>
</dbReference>
<keyword evidence="1" id="KW-0479">Metal-binding</keyword>
<evidence type="ECO:0000256" key="5">
    <source>
        <dbReference type="ARBA" id="ARBA00023043"/>
    </source>
</evidence>
<keyword evidence="4" id="KW-0862">Zinc</keyword>
<evidence type="ECO:0000256" key="6">
    <source>
        <dbReference type="PROSITE-ProRule" id="PRU00023"/>
    </source>
</evidence>
<sequence>MGSLNQVDLLREEHLKLQTKYEQLQQQYAFLQAKVDPGQCPEAGSLAGELFVTMRTLFEHHTFSDIVIRIGNRELRCHKFLLTTRSSHWNDLENVGHITIPDVNYEAFELVYRWMYTDVLPRSNVSQELLREVCHIAFRYHFKGLQSRCVQHLKARVDVSSCISLYEFADTEDIGDLRDYCGAIIAAHWNEFVPQQFAHLSAPSLYQLLKRNSHHILHSIVQLNREDVLLLYFIENDSKVPILVNALDQSGLSPLEIALSSGHINMANQLLSKNASCNVIDGLGKSILVRMIEKGDALACEFLASAGADLAFVHEKTRSNLLHFIAVSPLNQAAMAEWAESRLREMSMDAPDYKNRTAVLLSIASGNFPLANTLIVNGADLVKSDVDGRSPLSVALFERNDLDLAATIVGHGATSVVNHRIDKESLLHIAVNRDNFDIAKFLLENGANVDVEDKNGASPLEVAVRQNNAGMASLLLEHCASVDISQQRKDSMLHTAVSKGAQMIKVFAEKAKGIDWTASKVLEYALDEKALDCAKIIIGAGAQIEERNLDDNTLLIQRILLSDDAGARFLIEQGANHLARDSNGRSCFELAATFGLLDTLRVICGLGVNINERTDGGLGYTVLERALTEGHYDCAKMLVSLGCDVESVTADNSYIQSVLHHFIDACDEKAAIFLVQNGCNGNATRVSRDPGEGREEPALHRAVSSGMNKLVAALVTSKVNLVPQDAQGRTACHVAVQEKNAEALAELLRAADVSFLSIRDKIGQTPFSLAVVMKEYSLAAAIVRRQPHVALQTNGSGENLLHTMVKTNDLEGVLFLLSTHTDATRVTIDGSRQSALHYAANVDNELIMRNLILAGCDVGAKAADGNTALHVAVRADRACHAEILLENGADPNVVDDRGENALLCAVRSGSINCVKVLTANASVDGLSTNKNSQTALHLCSTLTAEKVRLKSSPADICDLLLRREANRLLEKEFGAYVDQRDADGNTALLLAYMAGNGDVCRCLLRAGATMGARNADGATMFTYETPTRLLLFRLLDSLEREPRWSDGDVCDCGVRFSITVRKHHCRHCGRLVCAKCSEVTMPIAKFGEEKRVRVCSLCAEVLTTGGIR</sequence>
<dbReference type="InterPro" id="IPR049763">
    <property type="entry name" value="ANKFY1_BACK"/>
</dbReference>
<name>A0AA36GLF6_CYLNA</name>
<dbReference type="EMBL" id="CATQJL010000112">
    <property type="protein sequence ID" value="CAJ0594224.1"/>
    <property type="molecule type" value="Genomic_DNA"/>
</dbReference>
<dbReference type="Pfam" id="PF01363">
    <property type="entry name" value="FYVE"/>
    <property type="match status" value="1"/>
</dbReference>
<evidence type="ECO:0000256" key="3">
    <source>
        <dbReference type="ARBA" id="ARBA00022771"/>
    </source>
</evidence>
<dbReference type="InterPro" id="IPR011011">
    <property type="entry name" value="Znf_FYVE_PHD"/>
</dbReference>
<dbReference type="SMART" id="SM00225">
    <property type="entry name" value="BTB"/>
    <property type="match status" value="1"/>
</dbReference>
<dbReference type="PANTHER" id="PTHR24198">
    <property type="entry name" value="ANKYRIN REPEAT AND PROTEIN KINASE DOMAIN-CONTAINING PROTEIN"/>
    <property type="match status" value="1"/>
</dbReference>
<dbReference type="AlphaFoldDB" id="A0AA36GLF6"/>
<dbReference type="PROSITE" id="PS50097">
    <property type="entry name" value="BTB"/>
    <property type="match status" value="1"/>
</dbReference>
<dbReference type="Gene3D" id="3.30.40.10">
    <property type="entry name" value="Zinc/RING finger domain, C3HC4 (zinc finger)"/>
    <property type="match status" value="1"/>
</dbReference>
<feature type="repeat" description="ANK" evidence="6">
    <location>
        <begin position="250"/>
        <end position="282"/>
    </location>
</feature>
<dbReference type="CDD" id="cd18501">
    <property type="entry name" value="BACK_ANKFY1_Rank5"/>
    <property type="match status" value="1"/>
</dbReference>
<feature type="repeat" description="ANK" evidence="6">
    <location>
        <begin position="983"/>
        <end position="1015"/>
    </location>
</feature>
<dbReference type="Proteomes" id="UP001176961">
    <property type="component" value="Unassembled WGS sequence"/>
</dbReference>
<dbReference type="InterPro" id="IPR013083">
    <property type="entry name" value="Znf_RING/FYVE/PHD"/>
</dbReference>
<evidence type="ECO:0000256" key="1">
    <source>
        <dbReference type="ARBA" id="ARBA00022723"/>
    </source>
</evidence>
<dbReference type="SUPFAM" id="SSF57903">
    <property type="entry name" value="FYVE/PHD zinc finger"/>
    <property type="match status" value="1"/>
</dbReference>
<dbReference type="SMART" id="SM00248">
    <property type="entry name" value="ANK"/>
    <property type="match status" value="19"/>
</dbReference>
<proteinExistence type="predicted"/>
<dbReference type="SUPFAM" id="SSF54695">
    <property type="entry name" value="POZ domain"/>
    <property type="match status" value="1"/>
</dbReference>
<dbReference type="InterPro" id="IPR017455">
    <property type="entry name" value="Znf_FYVE-rel"/>
</dbReference>
<dbReference type="PROSITE" id="PS50297">
    <property type="entry name" value="ANK_REP_REGION"/>
    <property type="match status" value="5"/>
</dbReference>
<dbReference type="SUPFAM" id="SSF48403">
    <property type="entry name" value="Ankyrin repeat"/>
    <property type="match status" value="3"/>
</dbReference>
<evidence type="ECO:0000256" key="8">
    <source>
        <dbReference type="SAM" id="Coils"/>
    </source>
</evidence>
<evidence type="ECO:0000259" key="9">
    <source>
        <dbReference type="PROSITE" id="PS50097"/>
    </source>
</evidence>
<evidence type="ECO:0000259" key="10">
    <source>
        <dbReference type="PROSITE" id="PS50178"/>
    </source>
</evidence>
<dbReference type="SMART" id="SM00064">
    <property type="entry name" value="FYVE"/>
    <property type="match status" value="1"/>
</dbReference>
<evidence type="ECO:0008006" key="13">
    <source>
        <dbReference type="Google" id="ProtNLM"/>
    </source>
</evidence>
<dbReference type="PROSITE" id="PS50178">
    <property type="entry name" value="ZF_FYVE"/>
    <property type="match status" value="1"/>
</dbReference>
<dbReference type="GO" id="GO:0008270">
    <property type="term" value="F:zinc ion binding"/>
    <property type="evidence" value="ECO:0007669"/>
    <property type="project" value="UniProtKB-KW"/>
</dbReference>
<evidence type="ECO:0000313" key="11">
    <source>
        <dbReference type="EMBL" id="CAJ0594224.1"/>
    </source>
</evidence>
<evidence type="ECO:0000313" key="12">
    <source>
        <dbReference type="Proteomes" id="UP001176961"/>
    </source>
</evidence>
<dbReference type="Pfam" id="PF00023">
    <property type="entry name" value="Ank"/>
    <property type="match status" value="1"/>
</dbReference>
<accession>A0AA36GLF6</accession>
<feature type="domain" description="BTB" evidence="9">
    <location>
        <begin position="64"/>
        <end position="124"/>
    </location>
</feature>
<feature type="repeat" description="ANK" evidence="6">
    <location>
        <begin position="422"/>
        <end position="454"/>
    </location>
</feature>
<feature type="repeat" description="ANK" evidence="6">
    <location>
        <begin position="864"/>
        <end position="896"/>
    </location>
</feature>
<keyword evidence="8" id="KW-0175">Coiled coil</keyword>
<protein>
    <recommendedName>
        <fullName evidence="13">Ankyrin repeat and FYVE domain-containing protein 1</fullName>
    </recommendedName>
</protein>
<feature type="domain" description="FYVE-type" evidence="10">
    <location>
        <begin position="1052"/>
        <end position="1103"/>
    </location>
</feature>
<reference evidence="11" key="1">
    <citation type="submission" date="2023-07" db="EMBL/GenBank/DDBJ databases">
        <authorList>
            <consortium name="CYATHOMIX"/>
        </authorList>
    </citation>
    <scope>NUCLEOTIDE SEQUENCE</scope>
    <source>
        <strain evidence="11">N/A</strain>
    </source>
</reference>
<dbReference type="Pfam" id="PF00651">
    <property type="entry name" value="BTB"/>
    <property type="match status" value="1"/>
</dbReference>
<dbReference type="InterPro" id="IPR002110">
    <property type="entry name" value="Ankyrin_rpt"/>
</dbReference>
<feature type="repeat" description="ANK" evidence="6">
    <location>
        <begin position="618"/>
        <end position="650"/>
    </location>
</feature>
<comment type="caution">
    <text evidence="11">The sequence shown here is derived from an EMBL/GenBank/DDBJ whole genome shotgun (WGS) entry which is preliminary data.</text>
</comment>
<dbReference type="Gene3D" id="3.30.710.10">
    <property type="entry name" value="Potassium Channel Kv1.1, Chain A"/>
    <property type="match status" value="1"/>
</dbReference>
<keyword evidence="3 7" id="KW-0863">Zinc-finger</keyword>
<keyword evidence="12" id="KW-1185">Reference proteome</keyword>
<dbReference type="InterPro" id="IPR000210">
    <property type="entry name" value="BTB/POZ_dom"/>
</dbReference>
<feature type="repeat" description="ANK" evidence="6">
    <location>
        <begin position="455"/>
        <end position="487"/>
    </location>
</feature>
<evidence type="ECO:0000256" key="7">
    <source>
        <dbReference type="PROSITE-ProRule" id="PRU00091"/>
    </source>
</evidence>
<evidence type="ECO:0000256" key="2">
    <source>
        <dbReference type="ARBA" id="ARBA00022737"/>
    </source>
</evidence>
<dbReference type="Pfam" id="PF12796">
    <property type="entry name" value="Ank_2"/>
    <property type="match status" value="4"/>
</dbReference>
<organism evidence="11 12">
    <name type="scientific">Cylicocyclus nassatus</name>
    <name type="common">Nematode worm</name>
    <dbReference type="NCBI Taxonomy" id="53992"/>
    <lineage>
        <taxon>Eukaryota</taxon>
        <taxon>Metazoa</taxon>
        <taxon>Ecdysozoa</taxon>
        <taxon>Nematoda</taxon>
        <taxon>Chromadorea</taxon>
        <taxon>Rhabditida</taxon>
        <taxon>Rhabditina</taxon>
        <taxon>Rhabditomorpha</taxon>
        <taxon>Strongyloidea</taxon>
        <taxon>Strongylidae</taxon>
        <taxon>Cylicocyclus</taxon>
    </lineage>
</organism>
<dbReference type="InterPro" id="IPR036770">
    <property type="entry name" value="Ankyrin_rpt-contain_sf"/>
</dbReference>
<feature type="coiled-coil region" evidence="8">
    <location>
        <begin position="7"/>
        <end position="34"/>
    </location>
</feature>
<dbReference type="PROSITE" id="PS50088">
    <property type="entry name" value="ANK_REPEAT"/>
    <property type="match status" value="6"/>
</dbReference>
<gene>
    <name evidence="11" type="ORF">CYNAS_LOCUS6207</name>
</gene>
<dbReference type="InterPro" id="IPR011333">
    <property type="entry name" value="SKP1/BTB/POZ_sf"/>
</dbReference>
<dbReference type="PANTHER" id="PTHR24198:SF165">
    <property type="entry name" value="ANKYRIN REPEAT-CONTAINING PROTEIN-RELATED"/>
    <property type="match status" value="1"/>
</dbReference>
<evidence type="ECO:0000256" key="4">
    <source>
        <dbReference type="ARBA" id="ARBA00022833"/>
    </source>
</evidence>
<dbReference type="InterPro" id="IPR000306">
    <property type="entry name" value="Znf_FYVE"/>
</dbReference>
<keyword evidence="2" id="KW-0677">Repeat</keyword>
<keyword evidence="5 6" id="KW-0040">ANK repeat</keyword>